<dbReference type="Pfam" id="PF11167">
    <property type="entry name" value="DUF2953"/>
    <property type="match status" value="1"/>
</dbReference>
<gene>
    <name evidence="1" type="ORF">P5G51_007895</name>
</gene>
<dbReference type="InterPro" id="IPR021338">
    <property type="entry name" value="DUF2953"/>
</dbReference>
<evidence type="ECO:0000313" key="2">
    <source>
        <dbReference type="Proteomes" id="UP001228376"/>
    </source>
</evidence>
<dbReference type="Proteomes" id="UP001228376">
    <property type="component" value="Unassembled WGS sequence"/>
</dbReference>
<protein>
    <submittedName>
        <fullName evidence="1">DUF2953 domain-containing protein</fullName>
    </submittedName>
</protein>
<dbReference type="EMBL" id="JAROCA020000001">
    <property type="protein sequence ID" value="MDY0405328.1"/>
    <property type="molecule type" value="Genomic_DNA"/>
</dbReference>
<sequence>MLLWAGAACLFIIVLLIIILLSNVNMSIDYYYCNNSFDWDITVHCWGIMLWRNTGSKQTDEWEYVLQKLIDQLLNKDDLEQIFPAIKKTKQLIKIILPRIKIRDFYWETKMGTGDAASTGILTGGIWSIKGALGSFLKENCHFLEQPVIQVDPCFNEQQFESQFHCIAFMQLGKAMRIRKKYKQIIMQNQT</sequence>
<reference evidence="1 2" key="1">
    <citation type="submission" date="2023-10" db="EMBL/GenBank/DDBJ databases">
        <title>179-bfca-hs.</title>
        <authorList>
            <person name="Miliotis G."/>
            <person name="Sengupta P."/>
            <person name="Hameed A."/>
            <person name="Chuvochina M."/>
            <person name="Mcdonagh F."/>
            <person name="Simpson A.C."/>
            <person name="Singh N.K."/>
            <person name="Rekha P.D."/>
            <person name="Raman K."/>
            <person name="Hugenholtz P."/>
            <person name="Venkateswaran K."/>
        </authorList>
    </citation>
    <scope>NUCLEOTIDE SEQUENCE [LARGE SCALE GENOMIC DNA]</scope>
    <source>
        <strain evidence="1 2">179-BFC-A-HS</strain>
    </source>
</reference>
<keyword evidence="2" id="KW-1185">Reference proteome</keyword>
<organism evidence="1 2">
    <name type="scientific">Tigheibacillus jepli</name>
    <dbReference type="NCBI Taxonomy" id="3035914"/>
    <lineage>
        <taxon>Bacteria</taxon>
        <taxon>Bacillati</taxon>
        <taxon>Bacillota</taxon>
        <taxon>Bacilli</taxon>
        <taxon>Bacillales</taxon>
        <taxon>Bacillaceae</taxon>
        <taxon>Tigheibacillus</taxon>
    </lineage>
</organism>
<name>A0ABU5CG83_9BACI</name>
<proteinExistence type="predicted"/>
<accession>A0ABU5CG83</accession>
<dbReference type="RefSeq" id="WP_306065249.1">
    <property type="nucleotide sequence ID" value="NZ_JAROCA020000001.1"/>
</dbReference>
<comment type="caution">
    <text evidence="1">The sequence shown here is derived from an EMBL/GenBank/DDBJ whole genome shotgun (WGS) entry which is preliminary data.</text>
</comment>
<evidence type="ECO:0000313" key="1">
    <source>
        <dbReference type="EMBL" id="MDY0405328.1"/>
    </source>
</evidence>